<comment type="caution">
    <text evidence="1">The sequence shown here is derived from an EMBL/GenBank/DDBJ whole genome shotgun (WGS) entry which is preliminary data.</text>
</comment>
<evidence type="ECO:0000313" key="2">
    <source>
        <dbReference type="Proteomes" id="UP000670947"/>
    </source>
</evidence>
<reference evidence="1 2" key="1">
    <citation type="submission" date="2021-03" db="EMBL/GenBank/DDBJ databases">
        <title>Paenibacillus artemisicola MWE-103 whole genome sequence.</title>
        <authorList>
            <person name="Ham Y.J."/>
        </authorList>
    </citation>
    <scope>NUCLEOTIDE SEQUENCE [LARGE SCALE GENOMIC DNA]</scope>
    <source>
        <strain evidence="1 2">MWE-103</strain>
    </source>
</reference>
<evidence type="ECO:0000313" key="1">
    <source>
        <dbReference type="EMBL" id="MBO7748957.1"/>
    </source>
</evidence>
<protein>
    <submittedName>
        <fullName evidence="1">Uncharacterized protein</fullName>
    </submittedName>
</protein>
<dbReference type="RefSeq" id="WP_208851471.1">
    <property type="nucleotide sequence ID" value="NZ_JAGGDJ010000088.1"/>
</dbReference>
<proteinExistence type="predicted"/>
<keyword evidence="2" id="KW-1185">Reference proteome</keyword>
<dbReference type="PROSITE" id="PS51257">
    <property type="entry name" value="PROKAR_LIPOPROTEIN"/>
    <property type="match status" value="1"/>
</dbReference>
<sequence>MKIIYLLVLLALFTPFVVGCSNSNSNSERLIAIREIAWSSVPNQDREQLHPVWKNAEVKRINFDEMINEYSIPKGGAEPKKIENLYKVTFDKNHVIFVDGKTNKVVGTIFNENSLG</sequence>
<organism evidence="1 2">
    <name type="scientific">Paenibacillus artemisiicola</name>
    <dbReference type="NCBI Taxonomy" id="1172618"/>
    <lineage>
        <taxon>Bacteria</taxon>
        <taxon>Bacillati</taxon>
        <taxon>Bacillota</taxon>
        <taxon>Bacilli</taxon>
        <taxon>Bacillales</taxon>
        <taxon>Paenibacillaceae</taxon>
        <taxon>Paenibacillus</taxon>
    </lineage>
</organism>
<gene>
    <name evidence="1" type="ORF">I8J29_32820</name>
</gene>
<name>A0ABS3WL01_9BACL</name>
<dbReference type="EMBL" id="JAGGDJ010000088">
    <property type="protein sequence ID" value="MBO7748957.1"/>
    <property type="molecule type" value="Genomic_DNA"/>
</dbReference>
<accession>A0ABS3WL01</accession>
<dbReference type="Proteomes" id="UP000670947">
    <property type="component" value="Unassembled WGS sequence"/>
</dbReference>